<feature type="transmembrane region" description="Helical" evidence="5">
    <location>
        <begin position="176"/>
        <end position="197"/>
    </location>
</feature>
<keyword evidence="2 5" id="KW-0812">Transmembrane</keyword>
<feature type="transmembrane region" description="Helical" evidence="5">
    <location>
        <begin position="267"/>
        <end position="291"/>
    </location>
</feature>
<dbReference type="GO" id="GO:0022857">
    <property type="term" value="F:transmembrane transporter activity"/>
    <property type="evidence" value="ECO:0007669"/>
    <property type="project" value="TreeGrafter"/>
</dbReference>
<evidence type="ECO:0000256" key="3">
    <source>
        <dbReference type="ARBA" id="ARBA00022989"/>
    </source>
</evidence>
<dbReference type="GO" id="GO:0016020">
    <property type="term" value="C:membrane"/>
    <property type="evidence" value="ECO:0007669"/>
    <property type="project" value="UniProtKB-SubCell"/>
</dbReference>
<dbReference type="AlphaFoldDB" id="A0A2T2PD41"/>
<organism evidence="6 7">
    <name type="scientific">Corynespora cassiicola Philippines</name>
    <dbReference type="NCBI Taxonomy" id="1448308"/>
    <lineage>
        <taxon>Eukaryota</taxon>
        <taxon>Fungi</taxon>
        <taxon>Dikarya</taxon>
        <taxon>Ascomycota</taxon>
        <taxon>Pezizomycotina</taxon>
        <taxon>Dothideomycetes</taxon>
        <taxon>Pleosporomycetidae</taxon>
        <taxon>Pleosporales</taxon>
        <taxon>Corynesporascaceae</taxon>
        <taxon>Corynespora</taxon>
    </lineage>
</organism>
<feature type="transmembrane region" description="Helical" evidence="5">
    <location>
        <begin position="435"/>
        <end position="455"/>
    </location>
</feature>
<feature type="transmembrane region" description="Helical" evidence="5">
    <location>
        <begin position="138"/>
        <end position="164"/>
    </location>
</feature>
<proteinExistence type="predicted"/>
<feature type="transmembrane region" description="Helical" evidence="5">
    <location>
        <begin position="311"/>
        <end position="329"/>
    </location>
</feature>
<dbReference type="PANTHER" id="PTHR23507:SF1">
    <property type="entry name" value="FI18259P1-RELATED"/>
    <property type="match status" value="1"/>
</dbReference>
<accession>A0A2T2PD41</accession>
<name>A0A2T2PD41_CORCC</name>
<evidence type="ECO:0000313" key="6">
    <source>
        <dbReference type="EMBL" id="PSN75577.1"/>
    </source>
</evidence>
<evidence type="ECO:0000313" key="7">
    <source>
        <dbReference type="Proteomes" id="UP000240883"/>
    </source>
</evidence>
<keyword evidence="7" id="KW-1185">Reference proteome</keyword>
<evidence type="ECO:0000256" key="4">
    <source>
        <dbReference type="ARBA" id="ARBA00023136"/>
    </source>
</evidence>
<sequence length="476" mass="51915">MSSFLPRPPYTIPLIYTVTFLFLFGLSLQPAPRTQIYETIICENFYQSHPHHPNHNQDAHIQKDCKIPPIQQELALVGGIERLTILIPSLLSIPFAALADRLGHSSILSLAIFGCLLEEAWALLICSFPAVFPLRLVWLHFIFGGLGGGITVVVSLLHVIVAAVVEGAEQRTKVFFRLRAAGVGASVLGYAVSGVVMRRWVWVPWWVGLGSLAGATGVGTCLPVTKGEGVEDEARHRDHKMGWRERFGASGQLFVRIWRLLVGNRQILVMLVLVLLCQLGFDSLPLMMIIYVSKRYGWKFSDANLLNSLEMMFEFIVLVFLLPVVTSLLSRSKLSPFGRDKLIAQASIAALAIGAIFLGLAPVVPLAIIGISVMALGAGQDSALRSITTEMVDASDVSIVYSAITMLRAIGGSVSGPVFAGLYGVGLRISESWLGLPYIVAGLLFALAFLLLMLLKEPSGYELVSENEPEEEPLRP</sequence>
<keyword evidence="4 5" id="KW-0472">Membrane</keyword>
<feature type="transmembrane region" description="Helical" evidence="5">
    <location>
        <begin position="107"/>
        <end position="132"/>
    </location>
</feature>
<evidence type="ECO:0000256" key="2">
    <source>
        <dbReference type="ARBA" id="ARBA00022692"/>
    </source>
</evidence>
<dbReference type="OrthoDB" id="194139at2759"/>
<dbReference type="Gene3D" id="1.20.1250.20">
    <property type="entry name" value="MFS general substrate transporter like domains"/>
    <property type="match status" value="1"/>
</dbReference>
<dbReference type="EMBL" id="KZ678128">
    <property type="protein sequence ID" value="PSN75577.1"/>
    <property type="molecule type" value="Genomic_DNA"/>
</dbReference>
<dbReference type="STRING" id="1448308.A0A2T2PD41"/>
<reference evidence="6 7" key="1">
    <citation type="journal article" date="2018" name="Front. Microbiol.">
        <title>Genome-Wide Analysis of Corynespora cassiicola Leaf Fall Disease Putative Effectors.</title>
        <authorList>
            <person name="Lopez D."/>
            <person name="Ribeiro S."/>
            <person name="Label P."/>
            <person name="Fumanal B."/>
            <person name="Venisse J.S."/>
            <person name="Kohler A."/>
            <person name="de Oliveira R.R."/>
            <person name="Labutti K."/>
            <person name="Lipzen A."/>
            <person name="Lail K."/>
            <person name="Bauer D."/>
            <person name="Ohm R.A."/>
            <person name="Barry K.W."/>
            <person name="Spatafora J."/>
            <person name="Grigoriev I.V."/>
            <person name="Martin F.M."/>
            <person name="Pujade-Renaud V."/>
        </authorList>
    </citation>
    <scope>NUCLEOTIDE SEQUENCE [LARGE SCALE GENOMIC DNA]</scope>
    <source>
        <strain evidence="6 7">Philippines</strain>
    </source>
</reference>
<feature type="transmembrane region" description="Helical" evidence="5">
    <location>
        <begin position="203"/>
        <end position="225"/>
    </location>
</feature>
<keyword evidence="3 5" id="KW-1133">Transmembrane helix</keyword>
<dbReference type="Proteomes" id="UP000240883">
    <property type="component" value="Unassembled WGS sequence"/>
</dbReference>
<feature type="transmembrane region" description="Helical" evidence="5">
    <location>
        <begin position="350"/>
        <end position="379"/>
    </location>
</feature>
<gene>
    <name evidence="6" type="ORF">BS50DRAFT_671684</name>
</gene>
<evidence type="ECO:0000256" key="5">
    <source>
        <dbReference type="SAM" id="Phobius"/>
    </source>
</evidence>
<protein>
    <submittedName>
        <fullName evidence="6">MFS general substrate transporter</fullName>
    </submittedName>
</protein>
<dbReference type="SUPFAM" id="SSF103473">
    <property type="entry name" value="MFS general substrate transporter"/>
    <property type="match status" value="1"/>
</dbReference>
<feature type="transmembrane region" description="Helical" evidence="5">
    <location>
        <begin position="399"/>
        <end position="423"/>
    </location>
</feature>
<dbReference type="CDD" id="cd06174">
    <property type="entry name" value="MFS"/>
    <property type="match status" value="1"/>
</dbReference>
<dbReference type="PANTHER" id="PTHR23507">
    <property type="entry name" value="ZGC:174356"/>
    <property type="match status" value="1"/>
</dbReference>
<comment type="subcellular location">
    <subcellularLocation>
        <location evidence="1">Membrane</location>
        <topology evidence="1">Multi-pass membrane protein</topology>
    </subcellularLocation>
</comment>
<feature type="transmembrane region" description="Helical" evidence="5">
    <location>
        <begin position="12"/>
        <end position="28"/>
    </location>
</feature>
<evidence type="ECO:0000256" key="1">
    <source>
        <dbReference type="ARBA" id="ARBA00004141"/>
    </source>
</evidence>
<dbReference type="InterPro" id="IPR036259">
    <property type="entry name" value="MFS_trans_sf"/>
</dbReference>